<gene>
    <name evidence="1" type="ORF">PsYK624_099870</name>
</gene>
<dbReference type="EMBL" id="BPQB01000035">
    <property type="protein sequence ID" value="GJE93823.1"/>
    <property type="molecule type" value="Genomic_DNA"/>
</dbReference>
<accession>A0A9P3LGI7</accession>
<name>A0A9P3LGI7_9APHY</name>
<evidence type="ECO:0000313" key="1">
    <source>
        <dbReference type="EMBL" id="GJE93823.1"/>
    </source>
</evidence>
<keyword evidence="2" id="KW-1185">Reference proteome</keyword>
<dbReference type="Proteomes" id="UP000703269">
    <property type="component" value="Unassembled WGS sequence"/>
</dbReference>
<comment type="caution">
    <text evidence="1">The sequence shown here is derived from an EMBL/GenBank/DDBJ whole genome shotgun (WGS) entry which is preliminary data.</text>
</comment>
<sequence>MTACMIFLTSELGTSRQDRSLWLNCFIEDFAQLDRKNSCGTHEVLQSQHTGLEIPYQAKLLHMLASTPDFDGAVSPSGGALRPSTR</sequence>
<organism evidence="1 2">
    <name type="scientific">Phanerochaete sordida</name>
    <dbReference type="NCBI Taxonomy" id="48140"/>
    <lineage>
        <taxon>Eukaryota</taxon>
        <taxon>Fungi</taxon>
        <taxon>Dikarya</taxon>
        <taxon>Basidiomycota</taxon>
        <taxon>Agaricomycotina</taxon>
        <taxon>Agaricomycetes</taxon>
        <taxon>Polyporales</taxon>
        <taxon>Phanerochaetaceae</taxon>
        <taxon>Phanerochaete</taxon>
    </lineage>
</organism>
<dbReference type="AlphaFoldDB" id="A0A9P3LGI7"/>
<evidence type="ECO:0000313" key="2">
    <source>
        <dbReference type="Proteomes" id="UP000703269"/>
    </source>
</evidence>
<protein>
    <submittedName>
        <fullName evidence="1">Uncharacterized protein</fullName>
    </submittedName>
</protein>
<reference evidence="1 2" key="1">
    <citation type="submission" date="2021-08" db="EMBL/GenBank/DDBJ databases">
        <title>Draft Genome Sequence of Phanerochaete sordida strain YK-624.</title>
        <authorList>
            <person name="Mori T."/>
            <person name="Dohra H."/>
            <person name="Suzuki T."/>
            <person name="Kawagishi H."/>
            <person name="Hirai H."/>
        </authorList>
    </citation>
    <scope>NUCLEOTIDE SEQUENCE [LARGE SCALE GENOMIC DNA]</scope>
    <source>
        <strain evidence="1 2">YK-624</strain>
    </source>
</reference>
<proteinExistence type="predicted"/>